<dbReference type="AlphaFoldDB" id="A0A943YXR9"/>
<protein>
    <submittedName>
        <fullName evidence="5">Glycosyltransferase family 4 protein</fullName>
    </submittedName>
</protein>
<evidence type="ECO:0000313" key="6">
    <source>
        <dbReference type="Proteomes" id="UP000727506"/>
    </source>
</evidence>
<dbReference type="InterPro" id="IPR050194">
    <property type="entry name" value="Glycosyltransferase_grp1"/>
</dbReference>
<keyword evidence="2" id="KW-0808">Transferase</keyword>
<evidence type="ECO:0000256" key="2">
    <source>
        <dbReference type="ARBA" id="ARBA00022679"/>
    </source>
</evidence>
<reference evidence="5" key="1">
    <citation type="submission" date="2021-02" db="EMBL/GenBank/DDBJ databases">
        <title>Infant gut strain persistence is associated with maternal origin, phylogeny, and functional potential including surface adhesion and iron acquisition.</title>
        <authorList>
            <person name="Lou Y.C."/>
        </authorList>
    </citation>
    <scope>NUCLEOTIDE SEQUENCE</scope>
    <source>
        <strain evidence="5">L2_039_000G1_dasL2_039_000G1_concoct_11</strain>
    </source>
</reference>
<dbReference type="SUPFAM" id="SSF53756">
    <property type="entry name" value="UDP-Glycosyltransferase/glycogen phosphorylase"/>
    <property type="match status" value="1"/>
</dbReference>
<evidence type="ECO:0000259" key="3">
    <source>
        <dbReference type="Pfam" id="PF00534"/>
    </source>
</evidence>
<keyword evidence="1" id="KW-0328">Glycosyltransferase</keyword>
<dbReference type="InterPro" id="IPR001296">
    <property type="entry name" value="Glyco_trans_1"/>
</dbReference>
<name>A0A943YXR9_9ACTN</name>
<proteinExistence type="predicted"/>
<feature type="domain" description="Glycosyltransferase subfamily 4-like N-terminal" evidence="4">
    <location>
        <begin position="22"/>
        <end position="203"/>
    </location>
</feature>
<accession>A0A943YXR9</accession>
<dbReference type="GO" id="GO:1901137">
    <property type="term" value="P:carbohydrate derivative biosynthetic process"/>
    <property type="evidence" value="ECO:0007669"/>
    <property type="project" value="UniProtKB-ARBA"/>
</dbReference>
<gene>
    <name evidence="5" type="ORF">KH142_02050</name>
</gene>
<comment type="caution">
    <text evidence="5">The sequence shown here is derived from an EMBL/GenBank/DDBJ whole genome shotgun (WGS) entry which is preliminary data.</text>
</comment>
<dbReference type="Pfam" id="PF00534">
    <property type="entry name" value="Glycos_transf_1"/>
    <property type="match status" value="1"/>
</dbReference>
<evidence type="ECO:0000259" key="4">
    <source>
        <dbReference type="Pfam" id="PF13439"/>
    </source>
</evidence>
<dbReference type="InterPro" id="IPR028098">
    <property type="entry name" value="Glyco_trans_4-like_N"/>
</dbReference>
<organism evidence="5 6">
    <name type="scientific">Slackia piriformis</name>
    <dbReference type="NCBI Taxonomy" id="626934"/>
    <lineage>
        <taxon>Bacteria</taxon>
        <taxon>Bacillati</taxon>
        <taxon>Actinomycetota</taxon>
        <taxon>Coriobacteriia</taxon>
        <taxon>Eggerthellales</taxon>
        <taxon>Eggerthellaceae</taxon>
        <taxon>Slackia</taxon>
    </lineage>
</organism>
<dbReference type="EMBL" id="JAGZSV010000020">
    <property type="protein sequence ID" value="MBS6940263.1"/>
    <property type="molecule type" value="Genomic_DNA"/>
</dbReference>
<dbReference type="Pfam" id="PF13439">
    <property type="entry name" value="Glyco_transf_4"/>
    <property type="match status" value="1"/>
</dbReference>
<dbReference type="Gene3D" id="3.40.50.2000">
    <property type="entry name" value="Glycogen Phosphorylase B"/>
    <property type="match status" value="2"/>
</dbReference>
<sequence>MKILVIAPRVALDESSFKDWTGLDLVMKDLSEGYAAAGHRVCTVTPHVYRLSEGRCVPDWCFQRKRWLARIPFSEMRLLPGVVRAHGPKACLRRARADLFVRWIDEAIDAFAPDIAHIHSSTHWAHAAALRCIERGIPFVATLHGINATNPACGDDVIENERAFLATAAASASAITAVSGGTARLMAEIEPALAGRVEVVANGSTLEACPESAPETRKRYGISDNARIMTCIGSVGERKNQAMVIEAFARLCKETRAACRLMIVGRDVSGGRVEEVAHRLGVSDEVIFTGNVSSQEVARILSAATLNVVASKSEGFGLSVIEAMRAGVPSLVYEGIDAFVDFEGLRSVRSFATLSPQCLSEAMSACLAESSDASAIRREGQRYSLTAIIDAYLAVLERARTGVENG</sequence>
<evidence type="ECO:0000313" key="5">
    <source>
        <dbReference type="EMBL" id="MBS6940263.1"/>
    </source>
</evidence>
<evidence type="ECO:0000256" key="1">
    <source>
        <dbReference type="ARBA" id="ARBA00022676"/>
    </source>
</evidence>
<dbReference type="PANTHER" id="PTHR45947">
    <property type="entry name" value="SULFOQUINOVOSYL TRANSFERASE SQD2"/>
    <property type="match status" value="1"/>
</dbReference>
<feature type="domain" description="Glycosyl transferase family 1" evidence="3">
    <location>
        <begin position="214"/>
        <end position="334"/>
    </location>
</feature>
<dbReference type="GO" id="GO:0016757">
    <property type="term" value="F:glycosyltransferase activity"/>
    <property type="evidence" value="ECO:0007669"/>
    <property type="project" value="UniProtKB-KW"/>
</dbReference>
<dbReference type="PANTHER" id="PTHR45947:SF3">
    <property type="entry name" value="SULFOQUINOVOSYL TRANSFERASE SQD2"/>
    <property type="match status" value="1"/>
</dbReference>
<dbReference type="Proteomes" id="UP000727506">
    <property type="component" value="Unassembled WGS sequence"/>
</dbReference>
<dbReference type="CDD" id="cd03801">
    <property type="entry name" value="GT4_PimA-like"/>
    <property type="match status" value="1"/>
</dbReference>